<comment type="similarity">
    <text evidence="2">Belongs to the PBP/GOBP family.</text>
</comment>
<reference evidence="5 6" key="1">
    <citation type="submission" date="2023-10" db="EMBL/GenBank/DDBJ databases">
        <title>Genomes of two closely related lineages of the louse Polyplax serrata with different host specificities.</title>
        <authorList>
            <person name="Martinu J."/>
            <person name="Tarabai H."/>
            <person name="Stefka J."/>
            <person name="Hypsa V."/>
        </authorList>
    </citation>
    <scope>NUCLEOTIDE SEQUENCE [LARGE SCALE GENOMIC DNA]</scope>
    <source>
        <strain evidence="5">HR10_N</strain>
    </source>
</reference>
<accession>A0AAN8S0L2</accession>
<evidence type="ECO:0000256" key="2">
    <source>
        <dbReference type="ARBA" id="ARBA00008098"/>
    </source>
</evidence>
<keyword evidence="4" id="KW-0732">Signal</keyword>
<evidence type="ECO:0000256" key="1">
    <source>
        <dbReference type="ARBA" id="ARBA00004613"/>
    </source>
</evidence>
<feature type="chain" id="PRO_5043028369" evidence="4">
    <location>
        <begin position="22"/>
        <end position="227"/>
    </location>
</feature>
<dbReference type="PANTHER" id="PTHR21066">
    <property type="entry name" value="ODORANT-BINDING PROTEIN 59A-RELATED"/>
    <property type="match status" value="1"/>
</dbReference>
<comment type="caution">
    <text evidence="5">The sequence shown here is derived from an EMBL/GenBank/DDBJ whole genome shotgun (WGS) entry which is preliminary data.</text>
</comment>
<evidence type="ECO:0000256" key="4">
    <source>
        <dbReference type="SAM" id="SignalP"/>
    </source>
</evidence>
<protein>
    <submittedName>
        <fullName evidence="5">Uncharacterized protein</fullName>
    </submittedName>
</protein>
<feature type="signal peptide" evidence="4">
    <location>
        <begin position="1"/>
        <end position="21"/>
    </location>
</feature>
<keyword evidence="3" id="KW-0964">Secreted</keyword>
<organism evidence="5 6">
    <name type="scientific">Polyplax serrata</name>
    <name type="common">Common mouse louse</name>
    <dbReference type="NCBI Taxonomy" id="468196"/>
    <lineage>
        <taxon>Eukaryota</taxon>
        <taxon>Metazoa</taxon>
        <taxon>Ecdysozoa</taxon>
        <taxon>Arthropoda</taxon>
        <taxon>Hexapoda</taxon>
        <taxon>Insecta</taxon>
        <taxon>Pterygota</taxon>
        <taxon>Neoptera</taxon>
        <taxon>Paraneoptera</taxon>
        <taxon>Psocodea</taxon>
        <taxon>Troctomorpha</taxon>
        <taxon>Phthiraptera</taxon>
        <taxon>Anoplura</taxon>
        <taxon>Polyplacidae</taxon>
        <taxon>Polyplax</taxon>
    </lineage>
</organism>
<dbReference type="SUPFAM" id="SSF47565">
    <property type="entry name" value="Insect pheromone/odorant-binding proteins"/>
    <property type="match status" value="1"/>
</dbReference>
<dbReference type="EMBL" id="JAWJWE010000004">
    <property type="protein sequence ID" value="KAK6636912.1"/>
    <property type="molecule type" value="Genomic_DNA"/>
</dbReference>
<evidence type="ECO:0000313" key="5">
    <source>
        <dbReference type="EMBL" id="KAK6636912.1"/>
    </source>
</evidence>
<dbReference type="AlphaFoldDB" id="A0AAN8S0L2"/>
<dbReference type="InterPro" id="IPR006170">
    <property type="entry name" value="PBP/GOBP"/>
</dbReference>
<dbReference type="GO" id="GO:0005549">
    <property type="term" value="F:odorant binding"/>
    <property type="evidence" value="ECO:0007669"/>
    <property type="project" value="InterPro"/>
</dbReference>
<name>A0AAN8S0L2_POLSC</name>
<dbReference type="InterPro" id="IPR052295">
    <property type="entry name" value="Odorant-binding_protein"/>
</dbReference>
<dbReference type="Gene3D" id="1.10.238.270">
    <property type="match status" value="1"/>
</dbReference>
<dbReference type="PANTHER" id="PTHR21066:SF9">
    <property type="entry name" value="ODORANT-BINDING PROTEIN 59A"/>
    <property type="match status" value="1"/>
</dbReference>
<proteinExistence type="inferred from homology"/>
<comment type="subcellular location">
    <subcellularLocation>
        <location evidence="1">Secreted</location>
    </subcellularLocation>
</comment>
<dbReference type="InterPro" id="IPR036728">
    <property type="entry name" value="PBP_GOBP_sf"/>
</dbReference>
<gene>
    <name evidence="5" type="ORF">RUM43_010576</name>
</gene>
<evidence type="ECO:0000313" key="6">
    <source>
        <dbReference type="Proteomes" id="UP001372834"/>
    </source>
</evidence>
<dbReference type="Proteomes" id="UP001372834">
    <property type="component" value="Unassembled WGS sequence"/>
</dbReference>
<dbReference type="GO" id="GO:0005576">
    <property type="term" value="C:extracellular region"/>
    <property type="evidence" value="ECO:0007669"/>
    <property type="project" value="UniProtKB-SubCell"/>
</dbReference>
<evidence type="ECO:0000256" key="3">
    <source>
        <dbReference type="ARBA" id="ARBA00022525"/>
    </source>
</evidence>
<dbReference type="Pfam" id="PF01395">
    <property type="entry name" value="PBP_GOBP"/>
    <property type="match status" value="1"/>
</dbReference>
<sequence length="227" mass="25662">MVNFLPIVVSLFVAAVQGVSQLRFVTEFNVTTPDCHRPPLKRGVEKCCGIPIQGIWGESLSNYTSSGNYSACGRKVRIHSTSPLSRINDVTTVLPEKKELTPEVTNDDETTQQPIPKDLIRQKPTHGKRYKSNHRGRKECFMECVFQEEGLLLNNKIDTEIVMTRFKMNAADNDEWRAVALEAGERCLQKNFGNETNSLCQSGSFELFQCVLKEVFQNCPSWKETGK</sequence>